<dbReference type="GO" id="GO:0043565">
    <property type="term" value="F:sequence-specific DNA binding"/>
    <property type="evidence" value="ECO:0007669"/>
    <property type="project" value="InterPro"/>
</dbReference>
<keyword evidence="3" id="KW-0804">Transcription</keyword>
<dbReference type="SUPFAM" id="SSF51215">
    <property type="entry name" value="Regulatory protein AraC"/>
    <property type="match status" value="1"/>
</dbReference>
<reference evidence="5 6" key="1">
    <citation type="submission" date="2024-04" db="EMBL/GenBank/DDBJ databases">
        <title>Genome sequencing and assembly of rice foliar adapted Chryseobacterium endophyticum OsEnb-ALM-A6.</title>
        <authorList>
            <person name="Kumar S."/>
            <person name="Javed M."/>
            <person name="Chouhan V."/>
            <person name="Charishma K."/>
            <person name="Patel A."/>
            <person name="Kumar M."/>
            <person name="Sahu K.P."/>
            <person name="Kumar A."/>
        </authorList>
    </citation>
    <scope>NUCLEOTIDE SEQUENCE [LARGE SCALE GENOMIC DNA]</scope>
    <source>
        <strain evidence="5 6">OsEnb-ALM-A6</strain>
    </source>
</reference>
<dbReference type="InterPro" id="IPR018060">
    <property type="entry name" value="HTH_AraC"/>
</dbReference>
<evidence type="ECO:0000256" key="1">
    <source>
        <dbReference type="ARBA" id="ARBA00023015"/>
    </source>
</evidence>
<evidence type="ECO:0000313" key="5">
    <source>
        <dbReference type="EMBL" id="XAO73069.1"/>
    </source>
</evidence>
<evidence type="ECO:0000313" key="6">
    <source>
        <dbReference type="Proteomes" id="UP001463665"/>
    </source>
</evidence>
<dbReference type="PANTHER" id="PTHR43280">
    <property type="entry name" value="ARAC-FAMILY TRANSCRIPTIONAL REGULATOR"/>
    <property type="match status" value="1"/>
</dbReference>
<keyword evidence="6" id="KW-1185">Reference proteome</keyword>
<dbReference type="PROSITE" id="PS01124">
    <property type="entry name" value="HTH_ARAC_FAMILY_2"/>
    <property type="match status" value="1"/>
</dbReference>
<name>A0AAU6WJR7_9FLAO</name>
<dbReference type="InterPro" id="IPR037923">
    <property type="entry name" value="HTH-like"/>
</dbReference>
<dbReference type="SMART" id="SM00342">
    <property type="entry name" value="HTH_ARAC"/>
    <property type="match status" value="1"/>
</dbReference>
<proteinExistence type="predicted"/>
<gene>
    <name evidence="5" type="ORF">AAFP95_14775</name>
</gene>
<dbReference type="SUPFAM" id="SSF46689">
    <property type="entry name" value="Homeodomain-like"/>
    <property type="match status" value="1"/>
</dbReference>
<dbReference type="Pfam" id="PF12833">
    <property type="entry name" value="HTH_18"/>
    <property type="match status" value="1"/>
</dbReference>
<protein>
    <submittedName>
        <fullName evidence="5">Helix-turn-helix domain-containing protein</fullName>
    </submittedName>
</protein>
<dbReference type="GO" id="GO:0003700">
    <property type="term" value="F:DNA-binding transcription factor activity"/>
    <property type="evidence" value="ECO:0007669"/>
    <property type="project" value="InterPro"/>
</dbReference>
<keyword evidence="2" id="KW-0238">DNA-binding</keyword>
<dbReference type="InterPro" id="IPR009057">
    <property type="entry name" value="Homeodomain-like_sf"/>
</dbReference>
<dbReference type="PANTHER" id="PTHR43280:SF2">
    <property type="entry name" value="HTH-TYPE TRANSCRIPTIONAL REGULATOR EXSA"/>
    <property type="match status" value="1"/>
</dbReference>
<dbReference type="EMBL" id="CP154834">
    <property type="protein sequence ID" value="XAO73069.1"/>
    <property type="molecule type" value="Genomic_DNA"/>
</dbReference>
<evidence type="ECO:0000259" key="4">
    <source>
        <dbReference type="PROSITE" id="PS01124"/>
    </source>
</evidence>
<dbReference type="RefSeq" id="WP_345765693.1">
    <property type="nucleotide sequence ID" value="NZ_CP154834.1"/>
</dbReference>
<dbReference type="Gene3D" id="1.10.10.60">
    <property type="entry name" value="Homeodomain-like"/>
    <property type="match status" value="1"/>
</dbReference>
<sequence>MAKTEILLHKDEIGSAGIEIAAIDKHNQKGQVIHRDDHFMLIIQKKGTFVWELDFTEMILSGASISYVAEGQVHRYLNFENSEGWFVFIERALIAKPYLEILNAGLHSYQSVSVDRDNEIFQFVSVFEAVLKDRTEVFRNLIIHSFADGLLGLFVRNLIADQEFKNPVNGQKYRTVIEFKCLVQNHYKELKQVKAYALLLHITPLYLNEKVKEITGFTASYWIQQEIILEARRLLYYTDLDVKQIAYRLGYDDYAYFCRFFKKSTGNTASQFRNINHYLSNNNS</sequence>
<feature type="domain" description="HTH araC/xylS-type" evidence="4">
    <location>
        <begin position="177"/>
        <end position="275"/>
    </location>
</feature>
<keyword evidence="1" id="KW-0805">Transcription regulation</keyword>
<dbReference type="AlphaFoldDB" id="A0AAU6WJR7"/>
<accession>A0AAU6WJR7</accession>
<evidence type="ECO:0000256" key="2">
    <source>
        <dbReference type="ARBA" id="ARBA00023125"/>
    </source>
</evidence>
<dbReference type="Proteomes" id="UP001463665">
    <property type="component" value="Chromosome"/>
</dbReference>
<evidence type="ECO:0000256" key="3">
    <source>
        <dbReference type="ARBA" id="ARBA00023163"/>
    </source>
</evidence>
<organism evidence="5 6">
    <name type="scientific">Chryseobacterium endophyticum</name>
    <dbReference type="NCBI Taxonomy" id="1854762"/>
    <lineage>
        <taxon>Bacteria</taxon>
        <taxon>Pseudomonadati</taxon>
        <taxon>Bacteroidota</taxon>
        <taxon>Flavobacteriia</taxon>
        <taxon>Flavobacteriales</taxon>
        <taxon>Weeksellaceae</taxon>
        <taxon>Chryseobacterium group</taxon>
        <taxon>Chryseobacterium</taxon>
    </lineage>
</organism>